<evidence type="ECO:0000256" key="1">
    <source>
        <dbReference type="SAM" id="Phobius"/>
    </source>
</evidence>
<dbReference type="Proteomes" id="UP000811619">
    <property type="component" value="Unassembled WGS sequence"/>
</dbReference>
<sequence>MNPPQKETSPLAGRVLANIVSIVATSVLTMFLMVIAIYVDSYLFVVSSALLQNTLGVNYNMKTCDSAILMCLVCYVTTKVGSRFTPGRYIEHDVRIAKLDKGECIIVLFSAIVIHWVTSKNNAAMSRASSTSEGYNGRDRQGPRSSRGLIAGAVLWPASSTLKGAGLTPLSRVWIREGTPAGNVQGTDGGIMVTTEIKVEAEPVYSIQGATT</sequence>
<keyword evidence="1" id="KW-0812">Transmembrane</keyword>
<dbReference type="PANTHER" id="PTHR38848:SF3">
    <property type="entry name" value="G-PROTEIN COUPLED RECEPTORS FAMILY 3 PROFILE DOMAIN-CONTAINING PROTEIN"/>
    <property type="match status" value="1"/>
</dbReference>
<comment type="caution">
    <text evidence="2">The sequence shown here is derived from an EMBL/GenBank/DDBJ whole genome shotgun (WGS) entry which is preliminary data.</text>
</comment>
<keyword evidence="1" id="KW-1133">Transmembrane helix</keyword>
<proteinExistence type="predicted"/>
<dbReference type="PANTHER" id="PTHR38848">
    <property type="entry name" value="G-PROTEIN COUPLED RECEPTORS FAMILY 3 PROFILE DOMAIN-CONTAINING PROTEIN"/>
    <property type="match status" value="1"/>
</dbReference>
<dbReference type="OrthoDB" id="3210850at2759"/>
<evidence type="ECO:0000313" key="3">
    <source>
        <dbReference type="Proteomes" id="UP000811619"/>
    </source>
</evidence>
<name>A0A8K0J5Z0_9HYPO</name>
<organism evidence="2 3">
    <name type="scientific">Claviceps africana</name>
    <dbReference type="NCBI Taxonomy" id="83212"/>
    <lineage>
        <taxon>Eukaryota</taxon>
        <taxon>Fungi</taxon>
        <taxon>Dikarya</taxon>
        <taxon>Ascomycota</taxon>
        <taxon>Pezizomycotina</taxon>
        <taxon>Sordariomycetes</taxon>
        <taxon>Hypocreomycetidae</taxon>
        <taxon>Hypocreales</taxon>
        <taxon>Clavicipitaceae</taxon>
        <taxon>Claviceps</taxon>
    </lineage>
</organism>
<accession>A0A8K0J5Z0</accession>
<feature type="transmembrane region" description="Helical" evidence="1">
    <location>
        <begin position="15"/>
        <end position="39"/>
    </location>
</feature>
<protein>
    <submittedName>
        <fullName evidence="2">Uncharacterized protein</fullName>
    </submittedName>
</protein>
<dbReference type="AlphaFoldDB" id="A0A8K0J5Z0"/>
<dbReference type="EMBL" id="SRPY01000566">
    <property type="protein sequence ID" value="KAG5921366.1"/>
    <property type="molecule type" value="Genomic_DNA"/>
</dbReference>
<gene>
    <name evidence="2" type="ORF">E4U42_005873</name>
</gene>
<keyword evidence="1" id="KW-0472">Membrane</keyword>
<evidence type="ECO:0000313" key="2">
    <source>
        <dbReference type="EMBL" id="KAG5921366.1"/>
    </source>
</evidence>
<keyword evidence="3" id="KW-1185">Reference proteome</keyword>
<reference evidence="2" key="1">
    <citation type="journal article" date="2020" name="bioRxiv">
        <title>Whole genome comparisons of ergot fungi reveals the divergence and evolution of species within the genus Claviceps are the result of varying mechanisms driving genome evolution and host range expansion.</title>
        <authorList>
            <person name="Wyka S.A."/>
            <person name="Mondo S.J."/>
            <person name="Liu M."/>
            <person name="Dettman J."/>
            <person name="Nalam V."/>
            <person name="Broders K.D."/>
        </authorList>
    </citation>
    <scope>NUCLEOTIDE SEQUENCE</scope>
    <source>
        <strain evidence="2">CCC 489</strain>
    </source>
</reference>